<keyword evidence="9" id="KW-0547">Nucleotide-binding</keyword>
<evidence type="ECO:0000256" key="13">
    <source>
        <dbReference type="ARBA" id="ARBA00023170"/>
    </source>
</evidence>
<keyword evidence="11 16" id="KW-1133">Transmembrane helix</keyword>
<evidence type="ECO:0000256" key="10">
    <source>
        <dbReference type="ARBA" id="ARBA00022840"/>
    </source>
</evidence>
<dbReference type="GO" id="GO:0009742">
    <property type="term" value="P:brassinosteroid mediated signaling pathway"/>
    <property type="evidence" value="ECO:0007669"/>
    <property type="project" value="UniProtKB-KW"/>
</dbReference>
<dbReference type="PANTHER" id="PTHR48008:SF6">
    <property type="entry name" value="LEUCINE-RICH REPEAT RECEPTOR-LIKE PROTEIN KINASE IMK3-RELATED"/>
    <property type="match status" value="1"/>
</dbReference>
<evidence type="ECO:0000256" key="4">
    <source>
        <dbReference type="ARBA" id="ARBA00022614"/>
    </source>
</evidence>
<dbReference type="CDD" id="cd14066">
    <property type="entry name" value="STKc_IRAK"/>
    <property type="match status" value="1"/>
</dbReference>
<reference evidence="20" key="1">
    <citation type="journal article" date="2021" name="bioRxiv">
        <title>Whole Genome Assembly and Annotation of Northern Wild Rice, Zizania palustris L., Supports a Whole Genome Duplication in the Zizania Genus.</title>
        <authorList>
            <person name="Haas M."/>
            <person name="Kono T."/>
            <person name="Macchietto M."/>
            <person name="Millas R."/>
            <person name="McGilp L."/>
            <person name="Shao M."/>
            <person name="Duquette J."/>
            <person name="Hirsch C.N."/>
            <person name="Kimball J."/>
        </authorList>
    </citation>
    <scope>NUCLEOTIDE SEQUENCE</scope>
    <source>
        <tissue evidence="20">Fresh leaf tissue</tissue>
    </source>
</reference>
<keyword evidence="13" id="KW-0675">Receptor</keyword>
<feature type="chain" id="PRO_5035268663" description="Protein kinase domain-containing protein" evidence="17">
    <location>
        <begin position="20"/>
        <end position="1193"/>
    </location>
</feature>
<dbReference type="InterPro" id="IPR007474">
    <property type="entry name" value="ApaG_domain"/>
</dbReference>
<dbReference type="AlphaFoldDB" id="A0A8J6BL53"/>
<dbReference type="Pfam" id="PF13855">
    <property type="entry name" value="LRR_8"/>
    <property type="match status" value="2"/>
</dbReference>
<evidence type="ECO:0000256" key="16">
    <source>
        <dbReference type="SAM" id="Phobius"/>
    </source>
</evidence>
<keyword evidence="14" id="KW-0325">Glycoprotein</keyword>
<feature type="signal peptide" evidence="17">
    <location>
        <begin position="1"/>
        <end position="19"/>
    </location>
</feature>
<dbReference type="Pfam" id="PF08263">
    <property type="entry name" value="LRRNT_2"/>
    <property type="match status" value="1"/>
</dbReference>
<name>A0A8J6BL53_ZIZPA</name>
<evidence type="ECO:0000256" key="5">
    <source>
        <dbReference type="ARBA" id="ARBA00022626"/>
    </source>
</evidence>
<keyword evidence="10" id="KW-0067">ATP-binding</keyword>
<feature type="region of interest" description="Disordered" evidence="15">
    <location>
        <begin position="732"/>
        <end position="757"/>
    </location>
</feature>
<evidence type="ECO:0000256" key="6">
    <source>
        <dbReference type="ARBA" id="ARBA00022692"/>
    </source>
</evidence>
<accession>A0A8J6BL53</accession>
<feature type="compositionally biased region" description="Low complexity" evidence="15">
    <location>
        <begin position="411"/>
        <end position="425"/>
    </location>
</feature>
<evidence type="ECO:0000256" key="8">
    <source>
        <dbReference type="ARBA" id="ARBA00022737"/>
    </source>
</evidence>
<dbReference type="InterPro" id="IPR052451">
    <property type="entry name" value="Ser/Thr_kinase-like"/>
</dbReference>
<gene>
    <name evidence="20" type="ORF">GUJ93_ZPchr0011g27940</name>
</gene>
<keyword evidence="5" id="KW-1070">Brassinosteroid signaling pathway</keyword>
<evidence type="ECO:0000256" key="3">
    <source>
        <dbReference type="ARBA" id="ARBA00022553"/>
    </source>
</evidence>
<evidence type="ECO:0000256" key="9">
    <source>
        <dbReference type="ARBA" id="ARBA00022741"/>
    </source>
</evidence>
<evidence type="ECO:0000313" key="20">
    <source>
        <dbReference type="EMBL" id="KAG8089294.1"/>
    </source>
</evidence>
<evidence type="ECO:0000313" key="21">
    <source>
        <dbReference type="Proteomes" id="UP000729402"/>
    </source>
</evidence>
<feature type="domain" description="ApaG" evidence="19">
    <location>
        <begin position="1057"/>
        <end position="1193"/>
    </location>
</feature>
<evidence type="ECO:0000256" key="11">
    <source>
        <dbReference type="ARBA" id="ARBA00022989"/>
    </source>
</evidence>
<dbReference type="Pfam" id="PF07714">
    <property type="entry name" value="PK_Tyr_Ser-Thr"/>
    <property type="match status" value="1"/>
</dbReference>
<protein>
    <recommendedName>
        <fullName evidence="22">Protein kinase domain-containing protein</fullName>
    </recommendedName>
</protein>
<dbReference type="InterPro" id="IPR001245">
    <property type="entry name" value="Ser-Thr/Tyr_kinase_cat_dom"/>
</dbReference>
<keyword evidence="21" id="KW-1185">Reference proteome</keyword>
<dbReference type="GO" id="GO:0016020">
    <property type="term" value="C:membrane"/>
    <property type="evidence" value="ECO:0007669"/>
    <property type="project" value="UniProtKB-SubCell"/>
</dbReference>
<feature type="transmembrane region" description="Helical" evidence="16">
    <location>
        <begin position="381"/>
        <end position="406"/>
    </location>
</feature>
<keyword evidence="7 17" id="KW-0732">Signal</keyword>
<dbReference type="InterPro" id="IPR013210">
    <property type="entry name" value="LRR_N_plant-typ"/>
</dbReference>
<keyword evidence="12 16" id="KW-0472">Membrane</keyword>
<evidence type="ECO:0000256" key="14">
    <source>
        <dbReference type="ARBA" id="ARBA00023180"/>
    </source>
</evidence>
<dbReference type="FunFam" id="3.30.200.20:FF:000486">
    <property type="entry name" value="Leucine-rich repeat receptor-like protein kinase"/>
    <property type="match status" value="1"/>
</dbReference>
<reference evidence="20" key="2">
    <citation type="submission" date="2021-02" db="EMBL/GenBank/DDBJ databases">
        <authorList>
            <person name="Kimball J.A."/>
            <person name="Haas M.W."/>
            <person name="Macchietto M."/>
            <person name="Kono T."/>
            <person name="Duquette J."/>
            <person name="Shao M."/>
        </authorList>
    </citation>
    <scope>NUCLEOTIDE SEQUENCE</scope>
    <source>
        <tissue evidence="20">Fresh leaf tissue</tissue>
    </source>
</reference>
<dbReference type="PROSITE" id="PS50011">
    <property type="entry name" value="PROTEIN_KINASE_DOM"/>
    <property type="match status" value="1"/>
</dbReference>
<sequence>MLEALLLLLLLLFPSLTAAAHHHPHAAGDGVVISQADYQGLQAIKHDLFDPYGFLLSWNDTGLGACSGAWAGIKCVQGNVVAITLPWRGLAGRLSERIGQLTQLRRLSLHDNAIAGPIPTSLGFLPDLRGVYLFNNRFSAAIPASIGNCVALQSFDASNNLLTGAVPPSIANSTRLMRLNLSHNSISGDIPSEVASSPSLVFLDLSHNKLSGHIPDAFAGSKAPSTSLKEAITGSYRLVFLDISHNLLDGPIPDSLPGLSKLQVVDLASNKINGTIPEKLGLLADLNTLDLSGNALTGEIPASLSNLTTILEAFNVSNNNLSGVVPASLAQKFGPSSFAGNIQLCGYSASATCPAAPSPAPASPAQVEGTARRRRFSPKELALIIVGIVAGALILLALCGLLLCFLTTKKGSGAGSGKQTTTTTKKAGDGGGAAEVESGGEVGGKLVHLDGPMAFTADDLLCATAEIMGKSTYGTVYKATLEDGSLVAVKRLREKITKGHKDFEAEAAVLGKIRHPNLLPLRAYYLGPKGEKLLVLDLMPNGSLSAFLHGRAPNTPINWETRMAIAKGTARGLAFLHDDVSIVHGNLTSSNVLVDDNTNPKIADFGLSRLMTPAANSSVLAAAAALGYRAPELSKLKKASAKTDVYSLGVIILELLTGKTPADTTDGMDLPQWVASTIKEEWTSEVFDLELMRGADAGPAGDELVDTLKLALHCVDPSPSVRPDAREVLRQLEQIRPGPTEDRSNMSSAAAKRQRPQGYAALSPLENLTPLLLTRILDMAGPRAVAVLACTSVTLRAAASSEEFWRRLCAKDFGLVAPLDTRDRPLPFFMGAYKVWFQSFGMYPLPLVKRVKIFWDSFKSWLSEYFPEAHKTLAEGVSDLNIRKAEYDLGFELPMHAKVLYRFCNGQTYCKDLVSHGVIGGYEYDFNAVNVHLLPLEEIVEMTKSLPLENGASGTSKFIVVAVSGDQQKSFLLDCLTGQLYVGTKSFKSDGAMMPCVPSIMLPVHGKQDMSLDGLLLWLEEHLRRLQSGLIKLQHYNHVKNARHISLYQEEPPSYSSVVTYGIKVRVSAVFAPEVSSLNEDPCKYIYYYSISVSLAEACIIDGKHYSSCQCQSLHLTIRTGNNVLQDNGTYDVQLQRAGAAEIIYMSCIVESRVPASIEGTINFVPLRNHIPQGRQFAVKIAPFILQVPEYIY</sequence>
<dbReference type="InterPro" id="IPR000719">
    <property type="entry name" value="Prot_kinase_dom"/>
</dbReference>
<dbReference type="PANTHER" id="PTHR48008">
    <property type="entry name" value="LEUCINE-RICH REPEAT RECEPTOR-LIKE PROTEIN KINASE IMK3-RELATED"/>
    <property type="match status" value="1"/>
</dbReference>
<keyword evidence="8" id="KW-0677">Repeat</keyword>
<feature type="domain" description="Protein kinase" evidence="18">
    <location>
        <begin position="462"/>
        <end position="735"/>
    </location>
</feature>
<dbReference type="FunFam" id="1.10.510.10:FF:000095">
    <property type="entry name" value="protein STRUBBELIG-RECEPTOR FAMILY 8"/>
    <property type="match status" value="1"/>
</dbReference>
<dbReference type="FunFam" id="3.80.10.10:FF:000111">
    <property type="entry name" value="LRR receptor-like serine/threonine-protein kinase ERECTA"/>
    <property type="match status" value="1"/>
</dbReference>
<dbReference type="PROSITE" id="PS51087">
    <property type="entry name" value="APAG"/>
    <property type="match status" value="1"/>
</dbReference>
<feature type="region of interest" description="Disordered" evidence="15">
    <location>
        <begin position="411"/>
        <end position="434"/>
    </location>
</feature>
<evidence type="ECO:0008006" key="22">
    <source>
        <dbReference type="Google" id="ProtNLM"/>
    </source>
</evidence>
<comment type="subcellular location">
    <subcellularLocation>
        <location evidence="1">Membrane</location>
        <topology evidence="1">Single-pass membrane protein</topology>
    </subcellularLocation>
</comment>
<comment type="caution">
    <text evidence="20">The sequence shown here is derived from an EMBL/GenBank/DDBJ whole genome shotgun (WGS) entry which is preliminary data.</text>
</comment>
<evidence type="ECO:0000259" key="19">
    <source>
        <dbReference type="PROSITE" id="PS51087"/>
    </source>
</evidence>
<dbReference type="EMBL" id="JAAALK010000081">
    <property type="protein sequence ID" value="KAG8089294.1"/>
    <property type="molecule type" value="Genomic_DNA"/>
</dbReference>
<comment type="similarity">
    <text evidence="2">Belongs to the RLP family.</text>
</comment>
<evidence type="ECO:0000256" key="12">
    <source>
        <dbReference type="ARBA" id="ARBA00023136"/>
    </source>
</evidence>
<dbReference type="GO" id="GO:0004672">
    <property type="term" value="F:protein kinase activity"/>
    <property type="evidence" value="ECO:0007669"/>
    <property type="project" value="InterPro"/>
</dbReference>
<evidence type="ECO:0000256" key="15">
    <source>
        <dbReference type="SAM" id="MobiDB-lite"/>
    </source>
</evidence>
<evidence type="ECO:0000256" key="2">
    <source>
        <dbReference type="ARBA" id="ARBA00009592"/>
    </source>
</evidence>
<dbReference type="Proteomes" id="UP000729402">
    <property type="component" value="Unassembled WGS sequence"/>
</dbReference>
<dbReference type="GO" id="GO:0005524">
    <property type="term" value="F:ATP binding"/>
    <property type="evidence" value="ECO:0007669"/>
    <property type="project" value="UniProtKB-KW"/>
</dbReference>
<proteinExistence type="inferred from homology"/>
<evidence type="ECO:0000256" key="1">
    <source>
        <dbReference type="ARBA" id="ARBA00004167"/>
    </source>
</evidence>
<dbReference type="OrthoDB" id="2305498at2759"/>
<evidence type="ECO:0000256" key="7">
    <source>
        <dbReference type="ARBA" id="ARBA00022729"/>
    </source>
</evidence>
<dbReference type="FunFam" id="3.80.10.10:FF:000413">
    <property type="entry name" value="Inactive leucine-rich repeat receptor-like protein kinase"/>
    <property type="match status" value="1"/>
</dbReference>
<dbReference type="InterPro" id="IPR001611">
    <property type="entry name" value="Leu-rich_rpt"/>
</dbReference>
<evidence type="ECO:0000259" key="18">
    <source>
        <dbReference type="PROSITE" id="PS50011"/>
    </source>
</evidence>
<organism evidence="20 21">
    <name type="scientific">Zizania palustris</name>
    <name type="common">Northern wild rice</name>
    <dbReference type="NCBI Taxonomy" id="103762"/>
    <lineage>
        <taxon>Eukaryota</taxon>
        <taxon>Viridiplantae</taxon>
        <taxon>Streptophyta</taxon>
        <taxon>Embryophyta</taxon>
        <taxon>Tracheophyta</taxon>
        <taxon>Spermatophyta</taxon>
        <taxon>Magnoliopsida</taxon>
        <taxon>Liliopsida</taxon>
        <taxon>Poales</taxon>
        <taxon>Poaceae</taxon>
        <taxon>BOP clade</taxon>
        <taxon>Oryzoideae</taxon>
        <taxon>Oryzeae</taxon>
        <taxon>Zizaniinae</taxon>
        <taxon>Zizania</taxon>
    </lineage>
</organism>
<keyword evidence="3" id="KW-0597">Phosphoprotein</keyword>
<evidence type="ECO:0000256" key="17">
    <source>
        <dbReference type="SAM" id="SignalP"/>
    </source>
</evidence>
<keyword evidence="6 16" id="KW-0812">Transmembrane</keyword>
<keyword evidence="4" id="KW-0433">Leucine-rich repeat</keyword>